<sequence>MATQTSEKVDISRILIHPVNGSASKARVTSLEAANNVLQSWADQAPSAAGEECEVEIIFEDGLRYVGHYPLKKQEKKVSLGRHVRRRLLAMAKTQCVKRNQAPANDSVVSPDDRDSMQCAQAVLEHYNI</sequence>
<dbReference type="EMBL" id="JAAIVB010000078">
    <property type="protein sequence ID" value="NEX64092.1"/>
    <property type="molecule type" value="Genomic_DNA"/>
</dbReference>
<evidence type="ECO:0000313" key="2">
    <source>
        <dbReference type="Proteomes" id="UP000482155"/>
    </source>
</evidence>
<dbReference type="Proteomes" id="UP000482155">
    <property type="component" value="Unassembled WGS sequence"/>
</dbReference>
<keyword evidence="2" id="KW-1185">Reference proteome</keyword>
<gene>
    <name evidence="1" type="ORF">G3574_23665</name>
</gene>
<evidence type="ECO:0000313" key="1">
    <source>
        <dbReference type="EMBL" id="NEX64092.1"/>
    </source>
</evidence>
<reference evidence="1 2" key="1">
    <citation type="submission" date="2020-02" db="EMBL/GenBank/DDBJ databases">
        <authorList>
            <person name="Kim M.K."/>
        </authorList>
    </citation>
    <scope>NUCLEOTIDE SEQUENCE [LARGE SCALE GENOMIC DNA]</scope>
    <source>
        <strain evidence="1 2">17J57-3</strain>
    </source>
</reference>
<protein>
    <submittedName>
        <fullName evidence="1">Uncharacterized protein</fullName>
    </submittedName>
</protein>
<proteinExistence type="predicted"/>
<dbReference type="AlphaFoldDB" id="A0A6B3SYW4"/>
<comment type="caution">
    <text evidence="1">The sequence shown here is derived from an EMBL/GenBank/DDBJ whole genome shotgun (WGS) entry which is preliminary data.</text>
</comment>
<dbReference type="RefSeq" id="WP_163968011.1">
    <property type="nucleotide sequence ID" value="NZ_JAAIVB010000078.1"/>
</dbReference>
<name>A0A6B3SYW4_9BURK</name>
<accession>A0A6B3SYW4</accession>
<organism evidence="1 2">
    <name type="scientific">Noviherbaspirillum galbum</name>
    <dbReference type="NCBI Taxonomy" id="2709383"/>
    <lineage>
        <taxon>Bacteria</taxon>
        <taxon>Pseudomonadati</taxon>
        <taxon>Pseudomonadota</taxon>
        <taxon>Betaproteobacteria</taxon>
        <taxon>Burkholderiales</taxon>
        <taxon>Oxalobacteraceae</taxon>
        <taxon>Noviherbaspirillum</taxon>
    </lineage>
</organism>